<dbReference type="OrthoDB" id="8547628at2"/>
<dbReference type="PROSITE" id="PS51257">
    <property type="entry name" value="PROKAR_LIPOPROTEIN"/>
    <property type="match status" value="1"/>
</dbReference>
<dbReference type="AlphaFoldDB" id="A0A2P7NWL3"/>
<comment type="caution">
    <text evidence="1">The sequence shown here is derived from an EMBL/GenBank/DDBJ whole genome shotgun (WGS) entry which is preliminary data.</text>
</comment>
<proteinExistence type="predicted"/>
<sequence length="111" mass="12012">MFRLLFILIVIICIAMLQGCAVPRGKEVFLADGARGYNIYCGGSGLNYSNCLEKAGDICGTRGYHLVNQQGEIVPFSIAVREFAPNSQSTTIGYVTQSGSTVTRNLLVKCK</sequence>
<evidence type="ECO:0008006" key="3">
    <source>
        <dbReference type="Google" id="ProtNLM"/>
    </source>
</evidence>
<dbReference type="EMBL" id="PXXU01000013">
    <property type="protein sequence ID" value="PSJ17852.1"/>
    <property type="molecule type" value="Genomic_DNA"/>
</dbReference>
<dbReference type="Proteomes" id="UP000241912">
    <property type="component" value="Unassembled WGS sequence"/>
</dbReference>
<name>A0A2P7NWL3_9PROT</name>
<gene>
    <name evidence="1" type="ORF">C7H79_05935</name>
</gene>
<keyword evidence="2" id="KW-1185">Reference proteome</keyword>
<evidence type="ECO:0000313" key="1">
    <source>
        <dbReference type="EMBL" id="PSJ17852.1"/>
    </source>
</evidence>
<organism evidence="1 2">
    <name type="scientific">Nitrosomonas supralitoralis</name>
    <dbReference type="NCBI Taxonomy" id="2116706"/>
    <lineage>
        <taxon>Bacteria</taxon>
        <taxon>Pseudomonadati</taxon>
        <taxon>Pseudomonadota</taxon>
        <taxon>Betaproteobacteria</taxon>
        <taxon>Nitrosomonadales</taxon>
        <taxon>Nitrosomonadaceae</taxon>
        <taxon>Nitrosomonas</taxon>
    </lineage>
</organism>
<accession>A0A2P7NWL3</accession>
<reference evidence="1 2" key="1">
    <citation type="submission" date="2018-03" db="EMBL/GenBank/DDBJ databases">
        <title>Draft genome of Nitrosomonas supralitoralis APG5.</title>
        <authorList>
            <person name="Urakawa H."/>
            <person name="Lopez J.V."/>
        </authorList>
    </citation>
    <scope>NUCLEOTIDE SEQUENCE [LARGE SCALE GENOMIC DNA]</scope>
    <source>
        <strain evidence="1 2">APG5</strain>
    </source>
</reference>
<protein>
    <recommendedName>
        <fullName evidence="3">Lipoprotein</fullName>
    </recommendedName>
</protein>
<evidence type="ECO:0000313" key="2">
    <source>
        <dbReference type="Proteomes" id="UP000241912"/>
    </source>
</evidence>